<keyword evidence="3" id="KW-1185">Reference proteome</keyword>
<evidence type="ECO:0000256" key="1">
    <source>
        <dbReference type="SAM" id="MobiDB-lite"/>
    </source>
</evidence>
<dbReference type="Proteomes" id="UP001500064">
    <property type="component" value="Unassembled WGS sequence"/>
</dbReference>
<dbReference type="InterPro" id="IPR010985">
    <property type="entry name" value="Ribbon_hlx_hlx"/>
</dbReference>
<proteinExistence type="predicted"/>
<name>A0ABN2FX32_9ACTN</name>
<protein>
    <recommendedName>
        <fullName evidence="4">Ribbon-helix-helix protein, CopG family</fullName>
    </recommendedName>
</protein>
<dbReference type="RefSeq" id="WP_346110644.1">
    <property type="nucleotide sequence ID" value="NZ_BAAAMU010000063.1"/>
</dbReference>
<sequence>MAMTLRLSDEQSEALRKRAEAEGRGMRQTALRAIDDYLQRVSQDELTDALAEKGAQRFAGLLRRLGE</sequence>
<evidence type="ECO:0000313" key="3">
    <source>
        <dbReference type="Proteomes" id="UP001500064"/>
    </source>
</evidence>
<comment type="caution">
    <text evidence="2">The sequence shown here is derived from an EMBL/GenBank/DDBJ whole genome shotgun (WGS) entry which is preliminary data.</text>
</comment>
<evidence type="ECO:0008006" key="4">
    <source>
        <dbReference type="Google" id="ProtNLM"/>
    </source>
</evidence>
<dbReference type="EMBL" id="BAAAMU010000063">
    <property type="protein sequence ID" value="GAA1660661.1"/>
    <property type="molecule type" value="Genomic_DNA"/>
</dbReference>
<reference evidence="2 3" key="1">
    <citation type="journal article" date="2019" name="Int. J. Syst. Evol. Microbiol.">
        <title>The Global Catalogue of Microorganisms (GCM) 10K type strain sequencing project: providing services to taxonomists for standard genome sequencing and annotation.</title>
        <authorList>
            <consortium name="The Broad Institute Genomics Platform"/>
            <consortium name="The Broad Institute Genome Sequencing Center for Infectious Disease"/>
            <person name="Wu L."/>
            <person name="Ma J."/>
        </authorList>
    </citation>
    <scope>NUCLEOTIDE SEQUENCE [LARGE SCALE GENOMIC DNA]</scope>
    <source>
        <strain evidence="2 3">JCM 13929</strain>
    </source>
</reference>
<accession>A0ABN2FX32</accession>
<organism evidence="2 3">
    <name type="scientific">Nonomuraea maheshkhaliensis</name>
    <dbReference type="NCBI Taxonomy" id="419590"/>
    <lineage>
        <taxon>Bacteria</taxon>
        <taxon>Bacillati</taxon>
        <taxon>Actinomycetota</taxon>
        <taxon>Actinomycetes</taxon>
        <taxon>Streptosporangiales</taxon>
        <taxon>Streptosporangiaceae</taxon>
        <taxon>Nonomuraea</taxon>
    </lineage>
</organism>
<feature type="region of interest" description="Disordered" evidence="1">
    <location>
        <begin position="1"/>
        <end position="22"/>
    </location>
</feature>
<evidence type="ECO:0000313" key="2">
    <source>
        <dbReference type="EMBL" id="GAA1660661.1"/>
    </source>
</evidence>
<feature type="compositionally biased region" description="Basic and acidic residues" evidence="1">
    <location>
        <begin position="7"/>
        <end position="22"/>
    </location>
</feature>
<gene>
    <name evidence="2" type="ORF">GCM10009733_068020</name>
</gene>
<dbReference type="SUPFAM" id="SSF47598">
    <property type="entry name" value="Ribbon-helix-helix"/>
    <property type="match status" value="1"/>
</dbReference>